<keyword evidence="7" id="KW-1185">Reference proteome</keyword>
<dbReference type="SUPFAM" id="SSF54862">
    <property type="entry name" value="4Fe-4S ferredoxins"/>
    <property type="match status" value="1"/>
</dbReference>
<evidence type="ECO:0000256" key="2">
    <source>
        <dbReference type="ARBA" id="ARBA00022723"/>
    </source>
</evidence>
<reference evidence="6 7" key="1">
    <citation type="submission" date="2018-11" db="EMBL/GenBank/DDBJ databases">
        <authorList>
            <person name="Criscuolo A."/>
        </authorList>
    </citation>
    <scope>NUCLEOTIDE SEQUENCE [LARGE SCALE GENOMIC DNA]</scope>
    <source>
        <strain evidence="6">ACIP111625</strain>
    </source>
</reference>
<accession>A0A3P5X1A1</accession>
<dbReference type="RefSeq" id="WP_124085791.1">
    <property type="nucleotide sequence ID" value="NZ_UXAW01000051.1"/>
</dbReference>
<evidence type="ECO:0000256" key="5">
    <source>
        <dbReference type="ARBA" id="ARBA00023014"/>
    </source>
</evidence>
<dbReference type="PANTHER" id="PTHR36923:SF3">
    <property type="entry name" value="FERREDOXIN"/>
    <property type="match status" value="1"/>
</dbReference>
<dbReference type="Pfam" id="PF13459">
    <property type="entry name" value="Fer4_15"/>
    <property type="match status" value="1"/>
</dbReference>
<evidence type="ECO:0000313" key="7">
    <source>
        <dbReference type="Proteomes" id="UP000277498"/>
    </source>
</evidence>
<keyword evidence="2" id="KW-0479">Metal-binding</keyword>
<dbReference type="Gene3D" id="3.30.70.20">
    <property type="match status" value="1"/>
</dbReference>
<dbReference type="GO" id="GO:0046872">
    <property type="term" value="F:metal ion binding"/>
    <property type="evidence" value="ECO:0007669"/>
    <property type="project" value="UniProtKB-KW"/>
</dbReference>
<proteinExistence type="predicted"/>
<dbReference type="GO" id="GO:0051536">
    <property type="term" value="F:iron-sulfur cluster binding"/>
    <property type="evidence" value="ECO:0007669"/>
    <property type="project" value="UniProtKB-KW"/>
</dbReference>
<gene>
    <name evidence="6" type="ORF">XINFAN_01375</name>
</gene>
<evidence type="ECO:0008006" key="8">
    <source>
        <dbReference type="Google" id="ProtNLM"/>
    </source>
</evidence>
<dbReference type="PANTHER" id="PTHR36923">
    <property type="entry name" value="FERREDOXIN"/>
    <property type="match status" value="1"/>
</dbReference>
<sequence>MVKIHVDMSLCEFHGQCVFIAPKEFRFEGDDLVYSEEVDEEHRARVERAAKACPQLAIKVE</sequence>
<dbReference type="Proteomes" id="UP000277498">
    <property type="component" value="Unassembled WGS sequence"/>
</dbReference>
<dbReference type="InterPro" id="IPR051269">
    <property type="entry name" value="Fe-S_cluster_ET"/>
</dbReference>
<keyword evidence="5" id="KW-0411">Iron-sulfur</keyword>
<keyword evidence="3" id="KW-0249">Electron transport</keyword>
<keyword evidence="4" id="KW-0408">Iron</keyword>
<evidence type="ECO:0000256" key="1">
    <source>
        <dbReference type="ARBA" id="ARBA00022448"/>
    </source>
</evidence>
<organism evidence="6 7">
    <name type="scientific">Pseudogemmobacter humi</name>
    <dbReference type="NCBI Taxonomy" id="2483812"/>
    <lineage>
        <taxon>Bacteria</taxon>
        <taxon>Pseudomonadati</taxon>
        <taxon>Pseudomonadota</taxon>
        <taxon>Alphaproteobacteria</taxon>
        <taxon>Rhodobacterales</taxon>
        <taxon>Paracoccaceae</taxon>
        <taxon>Pseudogemmobacter</taxon>
    </lineage>
</organism>
<evidence type="ECO:0000313" key="6">
    <source>
        <dbReference type="EMBL" id="VDC25080.1"/>
    </source>
</evidence>
<dbReference type="EMBL" id="UXAW01000051">
    <property type="protein sequence ID" value="VDC25080.1"/>
    <property type="molecule type" value="Genomic_DNA"/>
</dbReference>
<evidence type="ECO:0000256" key="4">
    <source>
        <dbReference type="ARBA" id="ARBA00023004"/>
    </source>
</evidence>
<dbReference type="OrthoDB" id="164224at2"/>
<name>A0A3P5X1A1_9RHOB</name>
<dbReference type="AlphaFoldDB" id="A0A3P5X1A1"/>
<keyword evidence="1" id="KW-0813">Transport</keyword>
<protein>
    <recommendedName>
        <fullName evidence="8">Ferredoxin</fullName>
    </recommendedName>
</protein>
<evidence type="ECO:0000256" key="3">
    <source>
        <dbReference type="ARBA" id="ARBA00022982"/>
    </source>
</evidence>